<gene>
    <name evidence="1" type="ORF">MSAR_45220</name>
</gene>
<proteinExistence type="predicted"/>
<accession>A0A7I7T012</accession>
<dbReference type="AlphaFoldDB" id="A0A7I7T012"/>
<evidence type="ECO:0000313" key="1">
    <source>
        <dbReference type="EMBL" id="BBY61386.1"/>
    </source>
</evidence>
<dbReference type="EMBL" id="AP022595">
    <property type="protein sequence ID" value="BBY61386.1"/>
    <property type="molecule type" value="Genomic_DNA"/>
</dbReference>
<dbReference type="InterPro" id="IPR004378">
    <property type="entry name" value="F420H2_quin_Rdtase"/>
</dbReference>
<dbReference type="Pfam" id="PF04075">
    <property type="entry name" value="F420H2_quin_red"/>
    <property type="match status" value="1"/>
</dbReference>
<sequence length="58" mass="6263">MSSPDLSSLNDFNKNIIEEFRANAGIVGGPFEGRPLLILHTTGAKSGRVIPLLELTRV</sequence>
<evidence type="ECO:0000313" key="2">
    <source>
        <dbReference type="Proteomes" id="UP000466445"/>
    </source>
</evidence>
<keyword evidence="2" id="KW-1185">Reference proteome</keyword>
<name>A0A7I7T012_9MYCO</name>
<dbReference type="InterPro" id="IPR012349">
    <property type="entry name" value="Split_barrel_FMN-bd"/>
</dbReference>
<evidence type="ECO:0008006" key="3">
    <source>
        <dbReference type="Google" id="ProtNLM"/>
    </source>
</evidence>
<reference evidence="1 2" key="1">
    <citation type="journal article" date="2019" name="Emerg. Microbes Infect.">
        <title>Comprehensive subspecies identification of 175 nontuberculous mycobacteria species based on 7547 genomic profiles.</title>
        <authorList>
            <person name="Matsumoto Y."/>
            <person name="Kinjo T."/>
            <person name="Motooka D."/>
            <person name="Nabeya D."/>
            <person name="Jung N."/>
            <person name="Uechi K."/>
            <person name="Horii T."/>
            <person name="Iida T."/>
            <person name="Fujita J."/>
            <person name="Nakamura S."/>
        </authorList>
    </citation>
    <scope>NUCLEOTIDE SEQUENCE [LARGE SCALE GENOMIC DNA]</scope>
    <source>
        <strain evidence="1 2">JCM 30395</strain>
    </source>
</reference>
<dbReference type="GO" id="GO:0016491">
    <property type="term" value="F:oxidoreductase activity"/>
    <property type="evidence" value="ECO:0007669"/>
    <property type="project" value="InterPro"/>
</dbReference>
<organism evidence="1 2">
    <name type="scientific">Mycolicibacterium sarraceniae</name>
    <dbReference type="NCBI Taxonomy" id="1534348"/>
    <lineage>
        <taxon>Bacteria</taxon>
        <taxon>Bacillati</taxon>
        <taxon>Actinomycetota</taxon>
        <taxon>Actinomycetes</taxon>
        <taxon>Mycobacteriales</taxon>
        <taxon>Mycobacteriaceae</taxon>
        <taxon>Mycolicibacterium</taxon>
    </lineage>
</organism>
<dbReference type="KEGG" id="msar:MSAR_45220"/>
<dbReference type="Gene3D" id="2.30.110.10">
    <property type="entry name" value="Electron Transport, Fmn-binding Protein, Chain A"/>
    <property type="match status" value="1"/>
</dbReference>
<dbReference type="Proteomes" id="UP000466445">
    <property type="component" value="Chromosome"/>
</dbReference>
<protein>
    <recommendedName>
        <fullName evidence="3">Nitroreductase</fullName>
    </recommendedName>
</protein>